<name>A0A3B1AL21_9ZZZZ</name>
<sequence>MNSVAFALIEDTDEHLTDAGDEEDTALHRIEYKVNLILQMMGQMMQSGSILPARTKLQLSADEIAWYCPAAIIDQEYQVTLYLSEDYRLPINMIAQVIKIESGWCHARIKYHRAEEQMTWERWVFRQHRRHIALARTQANI</sequence>
<dbReference type="Pfam" id="PF16823">
    <property type="entry name" value="tPilZ"/>
    <property type="match status" value="1"/>
</dbReference>
<proteinExistence type="predicted"/>
<dbReference type="EMBL" id="UOFR01000078">
    <property type="protein sequence ID" value="VAX00683.1"/>
    <property type="molecule type" value="Genomic_DNA"/>
</dbReference>
<evidence type="ECO:0000313" key="2">
    <source>
        <dbReference type="EMBL" id="VAX00683.1"/>
    </source>
</evidence>
<dbReference type="InterPro" id="IPR031800">
    <property type="entry name" value="PilZ_atypical"/>
</dbReference>
<protein>
    <recommendedName>
        <fullName evidence="1">Cyclic di-GMP receptor atypical PilZ domain-containing protein</fullName>
    </recommendedName>
</protein>
<dbReference type="AlphaFoldDB" id="A0A3B1AL21"/>
<accession>A0A3B1AL21</accession>
<evidence type="ECO:0000259" key="1">
    <source>
        <dbReference type="Pfam" id="PF16823"/>
    </source>
</evidence>
<gene>
    <name evidence="2" type="ORF">MNBD_GAMMA21-251</name>
</gene>
<feature type="domain" description="Cyclic di-GMP receptor atypical PilZ" evidence="1">
    <location>
        <begin position="5"/>
        <end position="136"/>
    </location>
</feature>
<reference evidence="2" key="1">
    <citation type="submission" date="2018-06" db="EMBL/GenBank/DDBJ databases">
        <authorList>
            <person name="Zhirakovskaya E."/>
        </authorList>
    </citation>
    <scope>NUCLEOTIDE SEQUENCE</scope>
</reference>
<organism evidence="2">
    <name type="scientific">hydrothermal vent metagenome</name>
    <dbReference type="NCBI Taxonomy" id="652676"/>
    <lineage>
        <taxon>unclassified sequences</taxon>
        <taxon>metagenomes</taxon>
        <taxon>ecological metagenomes</taxon>
    </lineage>
</organism>